<dbReference type="SUPFAM" id="SSF57701">
    <property type="entry name" value="Zn2/Cys6 DNA-binding domain"/>
    <property type="match status" value="1"/>
</dbReference>
<evidence type="ECO:0000256" key="1">
    <source>
        <dbReference type="ARBA" id="ARBA00004123"/>
    </source>
</evidence>
<evidence type="ECO:0000256" key="2">
    <source>
        <dbReference type="ARBA" id="ARBA00022723"/>
    </source>
</evidence>
<feature type="domain" description="Zn(2)-C6 fungal-type" evidence="9">
    <location>
        <begin position="17"/>
        <end position="47"/>
    </location>
</feature>
<protein>
    <recommendedName>
        <fullName evidence="9">Zn(2)-C6 fungal-type domain-containing protein</fullName>
    </recommendedName>
</protein>
<dbReference type="PANTHER" id="PTHR31313:SF77">
    <property type="entry name" value="ZN(II)2CYS6 TRANSCRIPTION FACTOR (EUROFUNG)"/>
    <property type="match status" value="1"/>
</dbReference>
<dbReference type="GO" id="GO:0008270">
    <property type="term" value="F:zinc ion binding"/>
    <property type="evidence" value="ECO:0007669"/>
    <property type="project" value="InterPro"/>
</dbReference>
<evidence type="ECO:0000256" key="8">
    <source>
        <dbReference type="SAM" id="MobiDB-lite"/>
    </source>
</evidence>
<dbReference type="InterPro" id="IPR007219">
    <property type="entry name" value="XnlR_reg_dom"/>
</dbReference>
<dbReference type="InterPro" id="IPR001138">
    <property type="entry name" value="Zn2Cys6_DnaBD"/>
</dbReference>
<dbReference type="GO" id="GO:0005634">
    <property type="term" value="C:nucleus"/>
    <property type="evidence" value="ECO:0007669"/>
    <property type="project" value="UniProtKB-SubCell"/>
</dbReference>
<comment type="subcellular location">
    <subcellularLocation>
        <location evidence="1">Nucleus</location>
    </subcellularLocation>
</comment>
<keyword evidence="5" id="KW-0238">DNA-binding</keyword>
<keyword evidence="4" id="KW-0805">Transcription regulation</keyword>
<dbReference type="SMART" id="SM00066">
    <property type="entry name" value="GAL4"/>
    <property type="match status" value="1"/>
</dbReference>
<accession>A0A178CM86</accession>
<reference evidence="10 11" key="1">
    <citation type="submission" date="2016-03" db="EMBL/GenBank/DDBJ databases">
        <title>The draft genome sequence of Fonsecaea nubica causative agent of cutaneous subcutaneous infection in human host.</title>
        <authorList>
            <person name="Costa F."/>
            <person name="Sybren D.H."/>
            <person name="Raittz R.T."/>
            <person name="Weiss V.A."/>
            <person name="Leao A.C."/>
            <person name="Gomes R."/>
            <person name="De Souza E.M."/>
            <person name="Pedrosa F.O."/>
            <person name="Steffens M.B."/>
            <person name="Bombassaro A."/>
            <person name="Tadra-Sfeir M.Z."/>
            <person name="Moreno L.F."/>
            <person name="Najafzadeh M.J."/>
            <person name="Felipe M.S."/>
            <person name="Teixeira M."/>
            <person name="Sun J."/>
            <person name="Xi L."/>
            <person name="Castro M.A."/>
            <person name="Vicente V.A."/>
        </authorList>
    </citation>
    <scope>NUCLEOTIDE SEQUENCE [LARGE SCALE GENOMIC DNA]</scope>
    <source>
        <strain evidence="10 11">CBS 269.64</strain>
    </source>
</reference>
<evidence type="ECO:0000256" key="5">
    <source>
        <dbReference type="ARBA" id="ARBA00023125"/>
    </source>
</evidence>
<dbReference type="CDD" id="cd00067">
    <property type="entry name" value="GAL4"/>
    <property type="match status" value="1"/>
</dbReference>
<proteinExistence type="predicted"/>
<dbReference type="AlphaFoldDB" id="A0A178CM86"/>
<dbReference type="InterPro" id="IPR036864">
    <property type="entry name" value="Zn2-C6_fun-type_DNA-bd_sf"/>
</dbReference>
<evidence type="ECO:0000313" key="11">
    <source>
        <dbReference type="Proteomes" id="UP000185904"/>
    </source>
</evidence>
<evidence type="ECO:0000256" key="3">
    <source>
        <dbReference type="ARBA" id="ARBA00022833"/>
    </source>
</evidence>
<organism evidence="10 11">
    <name type="scientific">Fonsecaea nubica</name>
    <dbReference type="NCBI Taxonomy" id="856822"/>
    <lineage>
        <taxon>Eukaryota</taxon>
        <taxon>Fungi</taxon>
        <taxon>Dikarya</taxon>
        <taxon>Ascomycota</taxon>
        <taxon>Pezizomycotina</taxon>
        <taxon>Eurotiomycetes</taxon>
        <taxon>Chaetothyriomycetidae</taxon>
        <taxon>Chaetothyriales</taxon>
        <taxon>Herpotrichiellaceae</taxon>
        <taxon>Fonsecaea</taxon>
    </lineage>
</organism>
<dbReference type="Gene3D" id="4.10.240.10">
    <property type="entry name" value="Zn(2)-C6 fungal-type DNA-binding domain"/>
    <property type="match status" value="1"/>
</dbReference>
<evidence type="ECO:0000259" key="9">
    <source>
        <dbReference type="PROSITE" id="PS50048"/>
    </source>
</evidence>
<keyword evidence="11" id="KW-1185">Reference proteome</keyword>
<evidence type="ECO:0000256" key="6">
    <source>
        <dbReference type="ARBA" id="ARBA00023163"/>
    </source>
</evidence>
<feature type="region of interest" description="Disordered" evidence="8">
    <location>
        <begin position="58"/>
        <end position="96"/>
    </location>
</feature>
<dbReference type="GO" id="GO:0000981">
    <property type="term" value="F:DNA-binding transcription factor activity, RNA polymerase II-specific"/>
    <property type="evidence" value="ECO:0007669"/>
    <property type="project" value="InterPro"/>
</dbReference>
<evidence type="ECO:0000256" key="7">
    <source>
        <dbReference type="ARBA" id="ARBA00023242"/>
    </source>
</evidence>
<dbReference type="RefSeq" id="XP_022497007.1">
    <property type="nucleotide sequence ID" value="XM_022646991.1"/>
</dbReference>
<feature type="region of interest" description="Disordered" evidence="8">
    <location>
        <begin position="226"/>
        <end position="248"/>
    </location>
</feature>
<dbReference type="GO" id="GO:0003677">
    <property type="term" value="F:DNA binding"/>
    <property type="evidence" value="ECO:0007669"/>
    <property type="project" value="UniProtKB-KW"/>
</dbReference>
<dbReference type="InterPro" id="IPR051615">
    <property type="entry name" value="Transcr_Regulatory_Elem"/>
</dbReference>
<feature type="compositionally biased region" description="Polar residues" evidence="8">
    <location>
        <begin position="62"/>
        <end position="85"/>
    </location>
</feature>
<comment type="caution">
    <text evidence="10">The sequence shown here is derived from an EMBL/GenBank/DDBJ whole genome shotgun (WGS) entry which is preliminary data.</text>
</comment>
<keyword evidence="3" id="KW-0862">Zinc</keyword>
<keyword evidence="2" id="KW-0479">Metal-binding</keyword>
<dbReference type="GeneID" id="34592118"/>
<feature type="compositionally biased region" description="Polar residues" evidence="8">
    <location>
        <begin position="232"/>
        <end position="241"/>
    </location>
</feature>
<dbReference type="Proteomes" id="UP000185904">
    <property type="component" value="Unassembled WGS sequence"/>
</dbReference>
<keyword evidence="7" id="KW-0539">Nucleus</keyword>
<evidence type="ECO:0000256" key="4">
    <source>
        <dbReference type="ARBA" id="ARBA00023015"/>
    </source>
</evidence>
<evidence type="ECO:0000313" key="10">
    <source>
        <dbReference type="EMBL" id="OAL30496.1"/>
    </source>
</evidence>
<dbReference type="SMART" id="SM00906">
    <property type="entry name" value="Fungal_trans"/>
    <property type="match status" value="1"/>
</dbReference>
<keyword evidence="6" id="KW-0804">Transcription</keyword>
<dbReference type="CDD" id="cd12148">
    <property type="entry name" value="fungal_TF_MHR"/>
    <property type="match status" value="1"/>
</dbReference>
<name>A0A178CM86_9EURO</name>
<dbReference type="Pfam" id="PF00172">
    <property type="entry name" value="Zn_clus"/>
    <property type="match status" value="1"/>
</dbReference>
<dbReference type="EMBL" id="LVCJ01000072">
    <property type="protein sequence ID" value="OAL30496.1"/>
    <property type="molecule type" value="Genomic_DNA"/>
</dbReference>
<dbReference type="PROSITE" id="PS00463">
    <property type="entry name" value="ZN2_CY6_FUNGAL_1"/>
    <property type="match status" value="1"/>
</dbReference>
<dbReference type="Pfam" id="PF04082">
    <property type="entry name" value="Fungal_trans"/>
    <property type="match status" value="1"/>
</dbReference>
<dbReference type="GO" id="GO:0006351">
    <property type="term" value="P:DNA-templated transcription"/>
    <property type="evidence" value="ECO:0007669"/>
    <property type="project" value="InterPro"/>
</dbReference>
<sequence>MPPEGEVQAKRRYSSNACMTCRRAKIRCDNKKPRCSNCVYRDVDCLLGQDGRNCAARPASGISKNLKNNGANPEDNLSTGNSSIMSPHGSKASGTYKWPTTSSAPLKLGSVSYSTPSPIGEQTFNPFNPPAHDEQRTRSQFADAGVDYWIEIAGQEGFEEASDELDLLDLHTIDTAHLSLIPSADLSKDDRGDIRLENPDYTTVSPAQDIDPLFGNEPEAFAVLKDSDRSNARQTSASEADSCQVRDEPTEQLASRLGCLRIAEDGHLRYYGATSNLHLFRNGLQHCFQPSIRTIRTHGQDALERAGLHWSSDPRYEDHLTTLFFAWHNPFLGVVDEAAYYHYRQLYRAGNTTIYFSPTLENAILGIGAAYATRKHPAIKDDPAEFFAHRSKVLLDIEMDSPNVATIQALVTLSAHEAAYARDSRGWLYTGMAVQLLSDLGLHLELDQARVSGHDTPDITNLRRTVFWATQGLDILWSAYSGRPSSIRYDEQRIPFPKLLSLDTWRPYVDEGDSAQVPAGLDVTVIGQTHVYMAQLTTKIRKISRFLYTGPQVAMTEAKAFARNMMRDLRHWRNSLPAAMQVPFLDSDDDTDDADTPIAPAVIMLHLQFLEAVIFLQRPFISAPDAPGTNTLQADQADDDSGSICDASANAICRLVVIYRQQWNLRRVHAQIVAIILTAALIHVHNCCVFSSSKGVQAHKQLSICFQALGEMSHFNMSTRALEIILSLRRDWQDQIFGDLGRKRLGGDLQRLH</sequence>
<dbReference type="PROSITE" id="PS50048">
    <property type="entry name" value="ZN2_CY6_FUNGAL_2"/>
    <property type="match status" value="1"/>
</dbReference>
<dbReference type="PANTHER" id="PTHR31313">
    <property type="entry name" value="TY1 ENHANCER ACTIVATOR"/>
    <property type="match status" value="1"/>
</dbReference>
<gene>
    <name evidence="10" type="ORF">AYO20_08715</name>
</gene>
<dbReference type="OrthoDB" id="4139475at2759"/>